<feature type="compositionally biased region" description="Polar residues" evidence="2">
    <location>
        <begin position="414"/>
        <end position="432"/>
    </location>
</feature>
<feature type="compositionally biased region" description="Basic and acidic residues" evidence="2">
    <location>
        <begin position="794"/>
        <end position="810"/>
    </location>
</feature>
<dbReference type="InterPro" id="IPR008936">
    <property type="entry name" value="Rho_GTPase_activation_prot"/>
</dbReference>
<feature type="compositionally biased region" description="Polar residues" evidence="2">
    <location>
        <begin position="472"/>
        <end position="482"/>
    </location>
</feature>
<name>A0AA43QP48_9LECA</name>
<dbReference type="PROSITE" id="PS50238">
    <property type="entry name" value="RHOGAP"/>
    <property type="match status" value="1"/>
</dbReference>
<dbReference type="GO" id="GO:0007165">
    <property type="term" value="P:signal transduction"/>
    <property type="evidence" value="ECO:0007669"/>
    <property type="project" value="InterPro"/>
</dbReference>
<dbReference type="Gene3D" id="1.10.555.10">
    <property type="entry name" value="Rho GTPase activation protein"/>
    <property type="match status" value="1"/>
</dbReference>
<sequence length="810" mass="86616">MHPPSPPQKSTSPPSKERELKSWWSKFKKKSKEDEEKAPVPAGIFGVPLKQSIAYANVAISLTNEHGQSYIYGYVPIVIAKCGVFLKEKGTEVHGIFRLPGSSKRIKELEKIFDSPDRYGKGLNWEGYTVHDAGSIFRRYINNLPEPVIPLSFYERYRDPIRNHQKEATGDPDAPPDARPAAEFDHNATIKKYQLLITQLPDLNRQLLLYLLDLLAVFAAKQEINGMDSYNLSAVFQPGILSHPTHDLSPQEYKLSQNVLVYLILNQDHFLVGMSGTQTDDKTVKDMQSGAQRPPITPSKATHAGLGRSASSASAGTDSLRRANLMKRNASVSSKNSNLSGNVATGSPAPSSPLVGGASSGGVHRSNTVPSKKSPSLSSPRISRILGAEPATPPATGAATTDSLSPTPPGSTLKAASQNVQSEPKSPLAASTISSIPEKPPAPAIEAVPTRSASREIPSNEQLRLRTPEQGAVTTTISSPTPTKDRRSLFAKSPVEEKERKDIQKPKKLQKKHRPGDPTGNPSPQSSTHSLPGASSPTGNPPQTPVTSATAANNPIIPTLLNTEASPVAGDPPPRLGELDKVSSFHVSHHSGSNPNSPAIRPARSPAPSTHSGLITEESEAEQVGGNGASDKSQKRRSRWRLSTSVKKDQEPPSREVAAPSRLESTAVAETPSSSMGSPEHKPQKSATYDSQQTGTNTEASVPSSALLSSSESTPSKDKEHDGGDEKERKGLFGRIKAKVTSSSSSKEEKREREAEKERAKSPAGRKTNEHATSKQSLGAIVSEASTSGQASEGKVEEAGEKPVEKPAEQ</sequence>
<dbReference type="InterPro" id="IPR051025">
    <property type="entry name" value="RhoGAP"/>
</dbReference>
<feature type="compositionally biased region" description="Low complexity" evidence="2">
    <location>
        <begin position="371"/>
        <end position="386"/>
    </location>
</feature>
<dbReference type="GO" id="GO:0005096">
    <property type="term" value="F:GTPase activator activity"/>
    <property type="evidence" value="ECO:0007669"/>
    <property type="project" value="UniProtKB-KW"/>
</dbReference>
<feature type="region of interest" description="Disordered" evidence="2">
    <location>
        <begin position="281"/>
        <end position="810"/>
    </location>
</feature>
<feature type="compositionally biased region" description="Low complexity" evidence="2">
    <location>
        <begin position="699"/>
        <end position="714"/>
    </location>
</feature>
<evidence type="ECO:0000313" key="5">
    <source>
        <dbReference type="Proteomes" id="UP001161017"/>
    </source>
</evidence>
<dbReference type="EMBL" id="JAPUFD010000007">
    <property type="protein sequence ID" value="MDI1488546.1"/>
    <property type="molecule type" value="Genomic_DNA"/>
</dbReference>
<organism evidence="4 5">
    <name type="scientific">Ramalina farinacea</name>
    <dbReference type="NCBI Taxonomy" id="258253"/>
    <lineage>
        <taxon>Eukaryota</taxon>
        <taxon>Fungi</taxon>
        <taxon>Dikarya</taxon>
        <taxon>Ascomycota</taxon>
        <taxon>Pezizomycotina</taxon>
        <taxon>Lecanoromycetes</taxon>
        <taxon>OSLEUM clade</taxon>
        <taxon>Lecanoromycetidae</taxon>
        <taxon>Lecanorales</taxon>
        <taxon>Lecanorineae</taxon>
        <taxon>Ramalinaceae</taxon>
        <taxon>Ramalina</taxon>
    </lineage>
</organism>
<feature type="compositionally biased region" description="Polar residues" evidence="2">
    <location>
        <begin position="330"/>
        <end position="349"/>
    </location>
</feature>
<reference evidence="4" key="1">
    <citation type="journal article" date="2023" name="Genome Biol. Evol.">
        <title>First Whole Genome Sequence and Flow Cytometry Genome Size Data for the Lichen-Forming Fungus Ramalina farinacea (Ascomycota).</title>
        <authorList>
            <person name="Llewellyn T."/>
            <person name="Mian S."/>
            <person name="Hill R."/>
            <person name="Leitch I.J."/>
            <person name="Gaya E."/>
        </authorList>
    </citation>
    <scope>NUCLEOTIDE SEQUENCE</scope>
    <source>
        <strain evidence="4">LIQ254RAFAR</strain>
    </source>
</reference>
<proteinExistence type="predicted"/>
<evidence type="ECO:0000256" key="1">
    <source>
        <dbReference type="ARBA" id="ARBA00022468"/>
    </source>
</evidence>
<protein>
    <submittedName>
        <fullName evidence="4">GTPase activating protein (GAP) for Rho1p</fullName>
    </submittedName>
</protein>
<comment type="caution">
    <text evidence="4">The sequence shown here is derived from an EMBL/GenBank/DDBJ whole genome shotgun (WGS) entry which is preliminary data.</text>
</comment>
<feature type="compositionally biased region" description="Basic and acidic residues" evidence="2">
    <location>
        <begin position="715"/>
        <end position="731"/>
    </location>
</feature>
<feature type="compositionally biased region" description="Basic and acidic residues" evidence="2">
    <location>
        <begin position="483"/>
        <end position="505"/>
    </location>
</feature>
<feature type="compositionally biased region" description="Basic and acidic residues" evidence="2">
    <location>
        <begin position="746"/>
        <end position="773"/>
    </location>
</feature>
<feature type="compositionally biased region" description="Low complexity" evidence="2">
    <location>
        <begin position="304"/>
        <end position="316"/>
    </location>
</feature>
<dbReference type="GO" id="GO:0060237">
    <property type="term" value="P:regulation of fungal-type cell wall organization"/>
    <property type="evidence" value="ECO:0007669"/>
    <property type="project" value="TreeGrafter"/>
</dbReference>
<dbReference type="PANTHER" id="PTHR15228">
    <property type="entry name" value="SPERMATHECAL PHYSIOLOGY VARIANT"/>
    <property type="match status" value="1"/>
</dbReference>
<feature type="compositionally biased region" description="Low complexity" evidence="2">
    <location>
        <begin position="584"/>
        <end position="609"/>
    </location>
</feature>
<dbReference type="AlphaFoldDB" id="A0AA43QP48"/>
<dbReference type="Proteomes" id="UP001161017">
    <property type="component" value="Unassembled WGS sequence"/>
</dbReference>
<dbReference type="SUPFAM" id="SSF48350">
    <property type="entry name" value="GTPase activation domain, GAP"/>
    <property type="match status" value="1"/>
</dbReference>
<accession>A0AA43QP48</accession>
<dbReference type="Pfam" id="PF00620">
    <property type="entry name" value="RhoGAP"/>
    <property type="match status" value="1"/>
</dbReference>
<dbReference type="InterPro" id="IPR000198">
    <property type="entry name" value="RhoGAP_dom"/>
</dbReference>
<dbReference type="SMART" id="SM00324">
    <property type="entry name" value="RhoGAP"/>
    <property type="match status" value="1"/>
</dbReference>
<evidence type="ECO:0000313" key="4">
    <source>
        <dbReference type="EMBL" id="MDI1488546.1"/>
    </source>
</evidence>
<feature type="compositionally biased region" description="Polar residues" evidence="2">
    <location>
        <begin position="520"/>
        <end position="538"/>
    </location>
</feature>
<feature type="domain" description="Rho-GAP" evidence="3">
    <location>
        <begin position="60"/>
        <end position="271"/>
    </location>
</feature>
<dbReference type="PANTHER" id="PTHR15228:SF25">
    <property type="entry name" value="F-BAR DOMAIN-CONTAINING PROTEIN"/>
    <property type="match status" value="1"/>
</dbReference>
<feature type="region of interest" description="Disordered" evidence="2">
    <location>
        <begin position="1"/>
        <end position="20"/>
    </location>
</feature>
<evidence type="ECO:0000259" key="3">
    <source>
        <dbReference type="PROSITE" id="PS50238"/>
    </source>
</evidence>
<gene>
    <name evidence="4" type="primary">SAC7_2</name>
    <name evidence="4" type="ORF">OHK93_007821</name>
</gene>
<keyword evidence="5" id="KW-1185">Reference proteome</keyword>
<keyword evidence="1" id="KW-0343">GTPase activation</keyword>
<dbReference type="GO" id="GO:0005938">
    <property type="term" value="C:cell cortex"/>
    <property type="evidence" value="ECO:0007669"/>
    <property type="project" value="TreeGrafter"/>
</dbReference>
<feature type="compositionally biased region" description="Polar residues" evidence="2">
    <location>
        <begin position="685"/>
        <end position="698"/>
    </location>
</feature>
<evidence type="ECO:0000256" key="2">
    <source>
        <dbReference type="SAM" id="MobiDB-lite"/>
    </source>
</evidence>